<gene>
    <name evidence="4" type="ORF">GLE_1416</name>
</gene>
<dbReference type="KEGG" id="lez:GLE_1416"/>
<evidence type="ECO:0000313" key="5">
    <source>
        <dbReference type="Proteomes" id="UP000061569"/>
    </source>
</evidence>
<dbReference type="Pfam" id="PF04828">
    <property type="entry name" value="GFA"/>
    <property type="match status" value="1"/>
</dbReference>
<dbReference type="OrthoDB" id="9805575at2"/>
<dbReference type="PANTHER" id="PTHR28620">
    <property type="entry name" value="CENTROMERE PROTEIN V"/>
    <property type="match status" value="1"/>
</dbReference>
<dbReference type="GO" id="GO:0016846">
    <property type="term" value="F:carbon-sulfur lyase activity"/>
    <property type="evidence" value="ECO:0007669"/>
    <property type="project" value="InterPro"/>
</dbReference>
<reference evidence="4 5" key="1">
    <citation type="submission" date="2015-11" db="EMBL/GenBank/DDBJ databases">
        <title>Genome sequences of Lysobacter enzymogenes strain C3 and Lysobacter antibioticus ATCC 29479.</title>
        <authorList>
            <person name="Kobayashi D.Y."/>
        </authorList>
    </citation>
    <scope>NUCLEOTIDE SEQUENCE [LARGE SCALE GENOMIC DNA]</scope>
    <source>
        <strain evidence="4 5">C3</strain>
    </source>
</reference>
<dbReference type="PANTHER" id="PTHR28620:SF1">
    <property type="entry name" value="CENP-V_GFA DOMAIN-CONTAINING PROTEIN"/>
    <property type="match status" value="1"/>
</dbReference>
<dbReference type="SUPFAM" id="SSF51316">
    <property type="entry name" value="Mss4-like"/>
    <property type="match status" value="1"/>
</dbReference>
<evidence type="ECO:0000313" key="4">
    <source>
        <dbReference type="EMBL" id="ALN56773.1"/>
    </source>
</evidence>
<keyword evidence="2" id="KW-0479">Metal-binding</keyword>
<dbReference type="InterPro" id="IPR052355">
    <property type="entry name" value="CENP-V-like"/>
</dbReference>
<dbReference type="Gene3D" id="2.170.150.70">
    <property type="match status" value="1"/>
</dbReference>
<evidence type="ECO:0000256" key="3">
    <source>
        <dbReference type="ARBA" id="ARBA00022833"/>
    </source>
</evidence>
<dbReference type="GO" id="GO:0046872">
    <property type="term" value="F:metal ion binding"/>
    <property type="evidence" value="ECO:0007669"/>
    <property type="project" value="UniProtKB-KW"/>
</dbReference>
<keyword evidence="3" id="KW-0862">Zinc</keyword>
<organism evidence="4 5">
    <name type="scientific">Lysobacter enzymogenes</name>
    <dbReference type="NCBI Taxonomy" id="69"/>
    <lineage>
        <taxon>Bacteria</taxon>
        <taxon>Pseudomonadati</taxon>
        <taxon>Pseudomonadota</taxon>
        <taxon>Gammaproteobacteria</taxon>
        <taxon>Lysobacterales</taxon>
        <taxon>Lysobacteraceae</taxon>
        <taxon>Lysobacter</taxon>
    </lineage>
</organism>
<accession>A0A0S2DDY8</accession>
<evidence type="ECO:0000256" key="2">
    <source>
        <dbReference type="ARBA" id="ARBA00022723"/>
    </source>
</evidence>
<dbReference type="EMBL" id="CP013140">
    <property type="protein sequence ID" value="ALN56773.1"/>
    <property type="molecule type" value="Genomic_DNA"/>
</dbReference>
<dbReference type="RefSeq" id="WP_057946760.1">
    <property type="nucleotide sequence ID" value="NZ_CP110813.1"/>
</dbReference>
<dbReference type="InterPro" id="IPR006913">
    <property type="entry name" value="CENP-V/GFA"/>
</dbReference>
<dbReference type="PROSITE" id="PS51891">
    <property type="entry name" value="CENP_V_GFA"/>
    <property type="match status" value="1"/>
</dbReference>
<proteinExistence type="inferred from homology"/>
<dbReference type="AlphaFoldDB" id="A0A0S2DDY8"/>
<dbReference type="InterPro" id="IPR011057">
    <property type="entry name" value="Mss4-like_sf"/>
</dbReference>
<sequence>MASYSGSCHCGAIAYEVQGELKEAYDCNCSMCSRRGGLLWFVPSEAFALKTERADVATYRFNKHAIDHHFCTQCGIAPFSEGKMPDGAPMVAINARCLQDVDLGAVKIVAIDGRSF</sequence>
<name>A0A0S2DDY8_LYSEN</name>
<comment type="similarity">
    <text evidence="1">Belongs to the Gfa family.</text>
</comment>
<dbReference type="PATRIC" id="fig|69.6.peg.1396"/>
<dbReference type="STRING" id="69.GLE_1416"/>
<evidence type="ECO:0000256" key="1">
    <source>
        <dbReference type="ARBA" id="ARBA00005495"/>
    </source>
</evidence>
<dbReference type="Proteomes" id="UP000061569">
    <property type="component" value="Chromosome"/>
</dbReference>
<protein>
    <submittedName>
        <fullName evidence="4">Glutathione-dependent formaldehyde-activating protein</fullName>
    </submittedName>
</protein>